<protein>
    <submittedName>
        <fullName evidence="1">Uncharacterized protein</fullName>
    </submittedName>
</protein>
<sequence>MKIEIITPKPYFKIAMQVSHRRFHDTRKKLWEIGEDIDESQEIRQGYVSEKLDYEGDLESIRIYNCKETAEYIKIIKKEFGVEQDIPKGMDIVFSVL</sequence>
<gene>
    <name evidence="1" type="ORF">TNO010_400017</name>
</gene>
<evidence type="ECO:0000313" key="2">
    <source>
        <dbReference type="Proteomes" id="UP000490060"/>
    </source>
</evidence>
<dbReference type="AlphaFoldDB" id="A0A2I2MA78"/>
<evidence type="ECO:0000313" key="1">
    <source>
        <dbReference type="EMBL" id="SOU89442.1"/>
    </source>
</evidence>
<reference evidence="1 2" key="1">
    <citation type="submission" date="2017-11" db="EMBL/GenBank/DDBJ databases">
        <authorList>
            <person name="Duchaud E."/>
        </authorList>
    </citation>
    <scope>NUCLEOTIDE SEQUENCE [LARGE SCALE GENOMIC DNA]</scope>
    <source>
        <strain evidence="1 2">TNO010</strain>
    </source>
</reference>
<dbReference type="EMBL" id="OENE01000035">
    <property type="protein sequence ID" value="SOU89442.1"/>
    <property type="molecule type" value="Genomic_DNA"/>
</dbReference>
<dbReference type="RefSeq" id="WP_172505684.1">
    <property type="nucleotide sequence ID" value="NZ_OENE01000035.1"/>
</dbReference>
<name>A0A2I2MA78_9FLAO</name>
<accession>A0A2I2MA78</accession>
<dbReference type="Proteomes" id="UP000490060">
    <property type="component" value="Unassembled WGS sequence"/>
</dbReference>
<organism evidence="1 2">
    <name type="scientific">Tenacibaculum finnmarkense genomovar ulcerans</name>
    <dbReference type="NCBI Taxonomy" id="2781388"/>
    <lineage>
        <taxon>Bacteria</taxon>
        <taxon>Pseudomonadati</taxon>
        <taxon>Bacteroidota</taxon>
        <taxon>Flavobacteriia</taxon>
        <taxon>Flavobacteriales</taxon>
        <taxon>Flavobacteriaceae</taxon>
        <taxon>Tenacibaculum</taxon>
        <taxon>Tenacibaculum finnmarkense</taxon>
    </lineage>
</organism>
<proteinExistence type="predicted"/>